<gene>
    <name evidence="2" type="ORF">C1645_787233</name>
</gene>
<feature type="domain" description="Ubiquitin-like" evidence="1">
    <location>
        <begin position="105"/>
        <end position="175"/>
    </location>
</feature>
<dbReference type="AlphaFoldDB" id="A0A397S9L1"/>
<dbReference type="InterPro" id="IPR000626">
    <property type="entry name" value="Ubiquitin-like_dom"/>
</dbReference>
<organism evidence="2 3">
    <name type="scientific">Glomus cerebriforme</name>
    <dbReference type="NCBI Taxonomy" id="658196"/>
    <lineage>
        <taxon>Eukaryota</taxon>
        <taxon>Fungi</taxon>
        <taxon>Fungi incertae sedis</taxon>
        <taxon>Mucoromycota</taxon>
        <taxon>Glomeromycotina</taxon>
        <taxon>Glomeromycetes</taxon>
        <taxon>Glomerales</taxon>
        <taxon>Glomeraceae</taxon>
        <taxon>Glomus</taxon>
    </lineage>
</organism>
<reference evidence="2 3" key="1">
    <citation type="submission" date="2018-06" db="EMBL/GenBank/DDBJ databases">
        <title>Comparative genomics reveals the genomic features of Rhizophagus irregularis, R. cerebriforme, R. diaphanum and Gigaspora rosea, and their symbiotic lifestyle signature.</title>
        <authorList>
            <person name="Morin E."/>
            <person name="San Clemente H."/>
            <person name="Chen E.C.H."/>
            <person name="De La Providencia I."/>
            <person name="Hainaut M."/>
            <person name="Kuo A."/>
            <person name="Kohler A."/>
            <person name="Murat C."/>
            <person name="Tang N."/>
            <person name="Roy S."/>
            <person name="Loubradou J."/>
            <person name="Henrissat B."/>
            <person name="Grigoriev I.V."/>
            <person name="Corradi N."/>
            <person name="Roux C."/>
            <person name="Martin F.M."/>
        </authorList>
    </citation>
    <scope>NUCLEOTIDE SEQUENCE [LARGE SCALE GENOMIC DNA]</scope>
    <source>
        <strain evidence="2 3">DAOM 227022</strain>
    </source>
</reference>
<dbReference type="CDD" id="cd17039">
    <property type="entry name" value="Ubl_ubiquitin_like"/>
    <property type="match status" value="2"/>
</dbReference>
<evidence type="ECO:0000259" key="1">
    <source>
        <dbReference type="PROSITE" id="PS50053"/>
    </source>
</evidence>
<evidence type="ECO:0000313" key="2">
    <source>
        <dbReference type="EMBL" id="RIA83000.1"/>
    </source>
</evidence>
<proteinExistence type="predicted"/>
<sequence>MCKLLYFFHVIEVVIETWSALNHSKMLKFTIFLFLDETIRMPLEIFSDDTIYKVKQKIEKTLDIKKERQELYLNNKRLEDIRKVSYYKIAPGEIISLVQKVESGIRVFIKDFILTPPTSIIINPSSTVLQLKKKYNERTLIPIKNLIFMFQGRQLENDEVLSESGIVHRSSIQLVKNW</sequence>
<dbReference type="SMART" id="SM00213">
    <property type="entry name" value="UBQ"/>
    <property type="match status" value="2"/>
</dbReference>
<dbReference type="EMBL" id="QKYT01000608">
    <property type="protein sequence ID" value="RIA83000.1"/>
    <property type="molecule type" value="Genomic_DNA"/>
</dbReference>
<dbReference type="SUPFAM" id="SSF54236">
    <property type="entry name" value="Ubiquitin-like"/>
    <property type="match status" value="2"/>
</dbReference>
<dbReference type="STRING" id="658196.A0A397S9L1"/>
<dbReference type="PROSITE" id="PS50053">
    <property type="entry name" value="UBIQUITIN_2"/>
    <property type="match status" value="2"/>
</dbReference>
<dbReference type="Gene3D" id="3.10.20.90">
    <property type="entry name" value="Phosphatidylinositol 3-kinase Catalytic Subunit, Chain A, domain 1"/>
    <property type="match status" value="2"/>
</dbReference>
<dbReference type="OrthoDB" id="428577at2759"/>
<dbReference type="Pfam" id="PF00240">
    <property type="entry name" value="ubiquitin"/>
    <property type="match status" value="2"/>
</dbReference>
<name>A0A397S9L1_9GLOM</name>
<dbReference type="InterPro" id="IPR029071">
    <property type="entry name" value="Ubiquitin-like_domsf"/>
</dbReference>
<accession>A0A397S9L1</accession>
<protein>
    <recommendedName>
        <fullName evidence="1">Ubiquitin-like domain-containing protein</fullName>
    </recommendedName>
</protein>
<dbReference type="PANTHER" id="PTHR10666">
    <property type="entry name" value="UBIQUITIN"/>
    <property type="match status" value="1"/>
</dbReference>
<dbReference type="InterPro" id="IPR050158">
    <property type="entry name" value="Ubiquitin_ubiquitin-like"/>
</dbReference>
<keyword evidence="3" id="KW-1185">Reference proteome</keyword>
<comment type="caution">
    <text evidence="2">The sequence shown here is derived from an EMBL/GenBank/DDBJ whole genome shotgun (WGS) entry which is preliminary data.</text>
</comment>
<dbReference type="Proteomes" id="UP000265703">
    <property type="component" value="Unassembled WGS sequence"/>
</dbReference>
<evidence type="ECO:0000313" key="3">
    <source>
        <dbReference type="Proteomes" id="UP000265703"/>
    </source>
</evidence>
<feature type="domain" description="Ubiquitin-like" evidence="1">
    <location>
        <begin position="29"/>
        <end position="104"/>
    </location>
</feature>